<dbReference type="PROSITE" id="PS50234">
    <property type="entry name" value="VWFA"/>
    <property type="match status" value="1"/>
</dbReference>
<protein>
    <submittedName>
        <fullName evidence="3">von Willebrand factor type A</fullName>
    </submittedName>
</protein>
<dbReference type="PANTHER" id="PTHR41248:SF1">
    <property type="entry name" value="NORD PROTEIN"/>
    <property type="match status" value="1"/>
</dbReference>
<organism evidence="3 4">
    <name type="scientific">Candidatus Competibacter denitrificans Run_A_D11</name>
    <dbReference type="NCBI Taxonomy" id="1400863"/>
    <lineage>
        <taxon>Bacteria</taxon>
        <taxon>Pseudomonadati</taxon>
        <taxon>Pseudomonadota</taxon>
        <taxon>Gammaproteobacteria</taxon>
        <taxon>Candidatus Competibacteraceae</taxon>
        <taxon>Candidatus Competibacter</taxon>
    </lineage>
</organism>
<evidence type="ECO:0000259" key="2">
    <source>
        <dbReference type="PROSITE" id="PS50234"/>
    </source>
</evidence>
<gene>
    <name evidence="3" type="ORF">BN873_p10008</name>
</gene>
<evidence type="ECO:0000313" key="3">
    <source>
        <dbReference type="EMBL" id="CDI04564.1"/>
    </source>
</evidence>
<evidence type="ECO:0000313" key="4">
    <source>
        <dbReference type="Proteomes" id="UP000035760"/>
    </source>
</evidence>
<proteinExistence type="predicted"/>
<sequence length="621" mass="65640">MTVFLPTAGRASSPSWGSGAPPFLLEVSMRSNPLVGALPLIAQMLGRKLGVKVEIGGDEAYTDGHTLHLPRLPLESTPLAILANGFIDHEAAHIRYTDFTVPVPPGLAKLLTNILEDIRIEQALGVDYPGSRHNLAALVDYLEHHSDDEAAEPITEQPVAVQVLSALHKLLRARVLHQGLLAQQADDLEARLDALLPEGVVIKLLALAFEVRHATSTTAVRDLALRIVEMLKEEEEAAKAPTPPDPPDAPPGGPRAGETAPHSAAASASSPDAGATEPKGSPQDAAASASSPDAGTDAQSQEAQASSSASSSQTGSQEASAPPGGPGKTETLTALLAADPSSTEGPDLGAQTRTLLTAAASETSEVRVVIAGYDPPPPNTAPQEKARQARAATAALRHRLGGLVQTHQASEHWAACQGRRLATHRLYSVPWPQARLFDRRVERWATDTAVALLLDCSGSMARDMALANQAVLALVLALDDLPGVACWAAAFPGRRDQRVIPLKQFQERASCIAGRFEVRAHGGTPLAGALLRAGWELIGRSEPRRLLIVATDGQPEEIDLVRSILARCRASGLEVLGLGIGQALDEVEDLFGRRDAVTIQTIQELAPMLFTLLEQRLTQAA</sequence>
<dbReference type="SUPFAM" id="SSF53300">
    <property type="entry name" value="vWA-like"/>
    <property type="match status" value="1"/>
</dbReference>
<dbReference type="PANTHER" id="PTHR41248">
    <property type="entry name" value="NORD PROTEIN"/>
    <property type="match status" value="1"/>
</dbReference>
<dbReference type="GO" id="GO:0009236">
    <property type="term" value="P:cobalamin biosynthetic process"/>
    <property type="evidence" value="ECO:0007669"/>
    <property type="project" value="InterPro"/>
</dbReference>
<dbReference type="InterPro" id="IPR051928">
    <property type="entry name" value="NorD/CobT"/>
</dbReference>
<dbReference type="Gene3D" id="3.40.50.410">
    <property type="entry name" value="von Willebrand factor, type A domain"/>
    <property type="match status" value="1"/>
</dbReference>
<comment type="caution">
    <text evidence="3">The sequence shown here is derived from an EMBL/GenBank/DDBJ whole genome shotgun (WGS) entry which is preliminary data.</text>
</comment>
<feature type="domain" description="VWFA" evidence="2">
    <location>
        <begin position="449"/>
        <end position="613"/>
    </location>
</feature>
<accession>W6MBX5</accession>
<dbReference type="AlphaFoldDB" id="W6MBX5"/>
<dbReference type="Proteomes" id="UP000035760">
    <property type="component" value="Unassembled WGS sequence"/>
</dbReference>
<dbReference type="InterPro" id="IPR036465">
    <property type="entry name" value="vWFA_dom_sf"/>
</dbReference>
<dbReference type="Pfam" id="PF06213">
    <property type="entry name" value="CobT"/>
    <property type="match status" value="1"/>
</dbReference>
<feature type="compositionally biased region" description="Low complexity" evidence="1">
    <location>
        <begin position="284"/>
        <end position="321"/>
    </location>
</feature>
<dbReference type="InterPro" id="IPR002035">
    <property type="entry name" value="VWF_A"/>
</dbReference>
<reference evidence="3" key="2">
    <citation type="submission" date="2014-03" db="EMBL/GenBank/DDBJ databases">
        <title>Candidatus Competibacter-lineage genomes retrieved from metagenomes reveal functional metabolic diversity.</title>
        <authorList>
            <person name="McIlroy S.J."/>
            <person name="Albertsen M."/>
            <person name="Andresen E.K."/>
            <person name="Saunders A.M."/>
            <person name="Kristiansen R."/>
            <person name="Stokholm-Bjerregaard M."/>
            <person name="Nielsen K.L."/>
            <person name="Nielsen P.H."/>
        </authorList>
    </citation>
    <scope>NUCLEOTIDE SEQUENCE</scope>
    <source>
        <strain evidence="3">Run_A_D11</strain>
    </source>
</reference>
<dbReference type="Pfam" id="PF00092">
    <property type="entry name" value="VWA"/>
    <property type="match status" value="1"/>
</dbReference>
<keyword evidence="4" id="KW-1185">Reference proteome</keyword>
<dbReference type="SMART" id="SM00327">
    <property type="entry name" value="VWA"/>
    <property type="match status" value="1"/>
</dbReference>
<dbReference type="EMBL" id="CBTJ020000113">
    <property type="protein sequence ID" value="CDI04564.1"/>
    <property type="molecule type" value="Genomic_DNA"/>
</dbReference>
<feature type="region of interest" description="Disordered" evidence="1">
    <location>
        <begin position="235"/>
        <end position="331"/>
    </location>
</feature>
<feature type="compositionally biased region" description="Pro residues" evidence="1">
    <location>
        <begin position="241"/>
        <end position="253"/>
    </location>
</feature>
<name>W6MBX5_9GAMM</name>
<evidence type="ECO:0000256" key="1">
    <source>
        <dbReference type="SAM" id="MobiDB-lite"/>
    </source>
</evidence>
<reference evidence="3" key="1">
    <citation type="submission" date="2013-07" db="EMBL/GenBank/DDBJ databases">
        <authorList>
            <person name="McIlroy S."/>
        </authorList>
    </citation>
    <scope>NUCLEOTIDE SEQUENCE [LARGE SCALE GENOMIC DNA]</scope>
    <source>
        <strain evidence="3">Run_A_D11</strain>
    </source>
</reference>
<dbReference type="InterPro" id="IPR006538">
    <property type="entry name" value="CobT"/>
</dbReference>
<feature type="compositionally biased region" description="Low complexity" evidence="1">
    <location>
        <begin position="256"/>
        <end position="276"/>
    </location>
</feature>